<evidence type="ECO:0000256" key="4">
    <source>
        <dbReference type="ARBA" id="ARBA00023136"/>
    </source>
</evidence>
<dbReference type="InterPro" id="IPR011662">
    <property type="entry name" value="Secretin/TonB_short_N"/>
</dbReference>
<evidence type="ECO:0000313" key="8">
    <source>
        <dbReference type="EMBL" id="SUZ94718.1"/>
    </source>
</evidence>
<name>A0A381RUS0_9ZZZZ</name>
<proteinExistence type="predicted"/>
<organism evidence="8">
    <name type="scientific">marine metagenome</name>
    <dbReference type="NCBI Taxonomy" id="408172"/>
    <lineage>
        <taxon>unclassified sequences</taxon>
        <taxon>metagenomes</taxon>
        <taxon>ecological metagenomes</taxon>
    </lineage>
</organism>
<evidence type="ECO:0000256" key="3">
    <source>
        <dbReference type="ARBA" id="ARBA00022729"/>
    </source>
</evidence>
<dbReference type="SMART" id="SM00965">
    <property type="entry name" value="STN"/>
    <property type="match status" value="1"/>
</dbReference>
<dbReference type="Pfam" id="PF00263">
    <property type="entry name" value="Secretin"/>
    <property type="match status" value="1"/>
</dbReference>
<keyword evidence="3" id="KW-0732">Signal</keyword>
<dbReference type="EMBL" id="UINC01002260">
    <property type="protein sequence ID" value="SUZ94718.1"/>
    <property type="molecule type" value="Genomic_DNA"/>
</dbReference>
<evidence type="ECO:0000256" key="6">
    <source>
        <dbReference type="SAM" id="MobiDB-lite"/>
    </source>
</evidence>
<dbReference type="Pfam" id="PF03958">
    <property type="entry name" value="Secretin_N"/>
    <property type="match status" value="1"/>
</dbReference>
<dbReference type="InterPro" id="IPR001775">
    <property type="entry name" value="GspD/PilQ"/>
</dbReference>
<dbReference type="PRINTS" id="PR00811">
    <property type="entry name" value="BCTERIALGSPD"/>
</dbReference>
<reference evidence="8" key="1">
    <citation type="submission" date="2018-05" db="EMBL/GenBank/DDBJ databases">
        <authorList>
            <person name="Lanie J.A."/>
            <person name="Ng W.-L."/>
            <person name="Kazmierczak K.M."/>
            <person name="Andrzejewski T.M."/>
            <person name="Davidsen T.M."/>
            <person name="Wayne K.J."/>
            <person name="Tettelin H."/>
            <person name="Glass J.I."/>
            <person name="Rusch D."/>
            <person name="Podicherti R."/>
            <person name="Tsui H.-C.T."/>
            <person name="Winkler M.E."/>
        </authorList>
    </citation>
    <scope>NUCLEOTIDE SEQUENCE</scope>
</reference>
<dbReference type="PANTHER" id="PTHR30332">
    <property type="entry name" value="PROBABLE GENERAL SECRETION PATHWAY PROTEIN D"/>
    <property type="match status" value="1"/>
</dbReference>
<dbReference type="InterPro" id="IPR050810">
    <property type="entry name" value="Bact_Secretion_Sys_Channel"/>
</dbReference>
<dbReference type="InterPro" id="IPR004846">
    <property type="entry name" value="T2SS/T3SS_dom"/>
</dbReference>
<evidence type="ECO:0000259" key="7">
    <source>
        <dbReference type="SMART" id="SM00965"/>
    </source>
</evidence>
<dbReference type="GO" id="GO:0015627">
    <property type="term" value="C:type II protein secretion system complex"/>
    <property type="evidence" value="ECO:0007669"/>
    <property type="project" value="TreeGrafter"/>
</dbReference>
<evidence type="ECO:0000256" key="5">
    <source>
        <dbReference type="ARBA" id="ARBA00023237"/>
    </source>
</evidence>
<keyword evidence="5" id="KW-0998">Cell outer membrane</keyword>
<dbReference type="InterPro" id="IPR005644">
    <property type="entry name" value="NolW-like"/>
</dbReference>
<protein>
    <recommendedName>
        <fullName evidence="7">Secretin/TonB short N-terminal domain-containing protein</fullName>
    </recommendedName>
</protein>
<dbReference type="PANTHER" id="PTHR30332:SF24">
    <property type="entry name" value="SECRETIN GSPD-RELATED"/>
    <property type="match status" value="1"/>
</dbReference>
<keyword evidence="4" id="KW-0472">Membrane</keyword>
<dbReference type="Gene3D" id="3.30.1370.120">
    <property type="match status" value="1"/>
</dbReference>
<gene>
    <name evidence="8" type="ORF">METZ01_LOCUS47572</name>
</gene>
<evidence type="ECO:0000256" key="2">
    <source>
        <dbReference type="ARBA" id="ARBA00022448"/>
    </source>
</evidence>
<comment type="subcellular location">
    <subcellularLocation>
        <location evidence="1">Membrane</location>
    </subcellularLocation>
</comment>
<sequence length="501" mass="55391">MQSLKKLFILVLPFLVLVYGQETSGSSRGPINKQDKEELNLVTVHAEDAHLPSILAILAKESGYNIVTDPNVNRQEKISIHLDDVPIEQAINLVVRAVGLSYEVVGNSFLIADPKKLKEEVGVSSFVIGLKYASAEEVKTMLQDISDQIQVDISGNKLLVNASPKKIAEIQNVVRQIDIPAIQIMLETRLIEVAADAEEQLGIDWSRLSKITTILAENALDEATGGSIVPDDQTLGQKPTTMAFDPLKTDLDDGSLLIPRYFSRQMTAFDITLDMLMKANQAEVLADSRLTTLNGREASIKLVDIVPYILSSGGVGGQVQVQREEVGIKLDINPTVNTDGFITVKVEPEVSTIFEFIGPDNNIPRVKSRKSSTTIRVKDGESIIIGGLLSNDRKQTLYKVPILHKIPWLGKTLFTSKNLVERKTDLIIQITPRIVVDNYTGIMKTDRMRSFEKNLLGESEAGNNNDQDEEASDLDNKPTYRGIWNDNSTSTLPEQIESDQE</sequence>
<dbReference type="Gene3D" id="3.30.1370.130">
    <property type="match status" value="1"/>
</dbReference>
<feature type="region of interest" description="Disordered" evidence="6">
    <location>
        <begin position="458"/>
        <end position="501"/>
    </location>
</feature>
<dbReference type="GO" id="GO:0019867">
    <property type="term" value="C:outer membrane"/>
    <property type="evidence" value="ECO:0007669"/>
    <property type="project" value="InterPro"/>
</dbReference>
<dbReference type="GO" id="GO:0009306">
    <property type="term" value="P:protein secretion"/>
    <property type="evidence" value="ECO:0007669"/>
    <property type="project" value="InterPro"/>
</dbReference>
<accession>A0A381RUS0</accession>
<evidence type="ECO:0000256" key="1">
    <source>
        <dbReference type="ARBA" id="ARBA00004370"/>
    </source>
</evidence>
<dbReference type="InterPro" id="IPR038591">
    <property type="entry name" value="NolW-like_sf"/>
</dbReference>
<feature type="domain" description="Secretin/TonB short N-terminal" evidence="7">
    <location>
        <begin position="64"/>
        <end position="114"/>
    </location>
</feature>
<dbReference type="AlphaFoldDB" id="A0A381RUS0"/>
<keyword evidence="2" id="KW-0813">Transport</keyword>